<dbReference type="RefSeq" id="WP_234970932.1">
    <property type="nucleotide sequence ID" value="NZ_FNIN01000002.1"/>
</dbReference>
<sequence>QIGFQENLGINRVRPKKIANNLMANFDLTSIGNRPNCNSRLEDAEPMEQADRNPRKLVNELG</sequence>
<accession>A0A1H0B1N8</accession>
<dbReference type="EMBL" id="FNIN01000002">
    <property type="protein sequence ID" value="SDN39581.1"/>
    <property type="molecule type" value="Genomic_DNA"/>
</dbReference>
<protein>
    <submittedName>
        <fullName evidence="2">Uncharacterized protein</fullName>
    </submittedName>
</protein>
<feature type="compositionally biased region" description="Polar residues" evidence="1">
    <location>
        <begin position="29"/>
        <end position="39"/>
    </location>
</feature>
<organism evidence="2 3">
    <name type="scientific">Desulfonauticus submarinus</name>
    <dbReference type="NCBI Taxonomy" id="206665"/>
    <lineage>
        <taxon>Bacteria</taxon>
        <taxon>Pseudomonadati</taxon>
        <taxon>Thermodesulfobacteriota</taxon>
        <taxon>Desulfovibrionia</taxon>
        <taxon>Desulfovibrionales</taxon>
        <taxon>Desulfonauticaceae</taxon>
        <taxon>Desulfonauticus</taxon>
    </lineage>
</organism>
<keyword evidence="3" id="KW-1185">Reference proteome</keyword>
<evidence type="ECO:0000256" key="1">
    <source>
        <dbReference type="SAM" id="MobiDB-lite"/>
    </source>
</evidence>
<dbReference type="AlphaFoldDB" id="A0A1H0B1N8"/>
<evidence type="ECO:0000313" key="2">
    <source>
        <dbReference type="EMBL" id="SDN39581.1"/>
    </source>
</evidence>
<feature type="region of interest" description="Disordered" evidence="1">
    <location>
        <begin position="29"/>
        <end position="62"/>
    </location>
</feature>
<reference evidence="2 3" key="1">
    <citation type="submission" date="2016-10" db="EMBL/GenBank/DDBJ databases">
        <authorList>
            <person name="de Groot N.N."/>
        </authorList>
    </citation>
    <scope>NUCLEOTIDE SEQUENCE [LARGE SCALE GENOMIC DNA]</scope>
    <source>
        <strain evidence="2 3">DSM 15269</strain>
    </source>
</reference>
<proteinExistence type="predicted"/>
<evidence type="ECO:0000313" key="3">
    <source>
        <dbReference type="Proteomes" id="UP000199602"/>
    </source>
</evidence>
<gene>
    <name evidence="2" type="ORF">SAMN04488516_1021</name>
</gene>
<feature type="non-terminal residue" evidence="2">
    <location>
        <position position="1"/>
    </location>
</feature>
<feature type="compositionally biased region" description="Basic and acidic residues" evidence="1">
    <location>
        <begin position="49"/>
        <end position="62"/>
    </location>
</feature>
<name>A0A1H0B1N8_9BACT</name>
<dbReference type="Proteomes" id="UP000199602">
    <property type="component" value="Unassembled WGS sequence"/>
</dbReference>